<dbReference type="Gene3D" id="3.30.260.10">
    <property type="entry name" value="TCP-1-like chaperonin intermediate domain"/>
    <property type="match status" value="1"/>
</dbReference>
<evidence type="ECO:0000313" key="7">
    <source>
        <dbReference type="EMBL" id="ELA41638.1"/>
    </source>
</evidence>
<gene>
    <name evidence="7" type="ORF">VICG_01271</name>
</gene>
<dbReference type="Pfam" id="PF00118">
    <property type="entry name" value="Cpn60_TCP1"/>
    <property type="match status" value="1"/>
</dbReference>
<evidence type="ECO:0008006" key="9">
    <source>
        <dbReference type="Google" id="ProtNLM"/>
    </source>
</evidence>
<dbReference type="EMBL" id="JH370140">
    <property type="protein sequence ID" value="ELA41638.1"/>
    <property type="molecule type" value="Genomic_DNA"/>
</dbReference>
<dbReference type="GO" id="GO:0005524">
    <property type="term" value="F:ATP binding"/>
    <property type="evidence" value="ECO:0007669"/>
    <property type="project" value="UniProtKB-KW"/>
</dbReference>
<dbReference type="InterPro" id="IPR027410">
    <property type="entry name" value="TCP-1-like_intermed_sf"/>
</dbReference>
<dbReference type="STRING" id="993615.L2GL92"/>
<dbReference type="Proteomes" id="UP000011082">
    <property type="component" value="Unassembled WGS sequence"/>
</dbReference>
<keyword evidence="4" id="KW-0547">Nucleotide-binding</keyword>
<dbReference type="VEuPathDB" id="MicrosporidiaDB:VICG_01271"/>
<proteinExistence type="inferred from homology"/>
<dbReference type="Gene3D" id="1.10.560.10">
    <property type="entry name" value="GroEL-like equatorial domain"/>
    <property type="match status" value="1"/>
</dbReference>
<dbReference type="Gene3D" id="3.50.7.10">
    <property type="entry name" value="GroEL"/>
    <property type="match status" value="1"/>
</dbReference>
<dbReference type="GeneID" id="19881982"/>
<keyword evidence="6" id="KW-0143">Chaperone</keyword>
<sequence>MKYIDESKVKIDQNEFLAVVLTTLSSKIAAKSLKMAQVAVDALEFAKKEDIQIIKKAGGSIDDIELINGVLIDKNVEVKSGAAKALILQFCISAPRTNLDSKIIINDYSLMEKFVREEREYVLNIIKRIKNTGATLLIIQKNIVRESCSDLALYFLNKIGISVINNVDRKDVEYISKFLGIAPVTDIDLLGVPIDVEIEKIHNMVCFKNVGYTIFVSGCDNLVLDEAERSLNDALCVVKCLKDEPYIVAGGGAIETGISNLLDQYTGPHSLLIKEIASGFLGMPHLLAHNAGLYSTEIISNLKKNIGINRHLGISLRTEFIADMVNDDDVVQPAAVSKSMITLAIETVQMLAKIDDILPAMH</sequence>
<dbReference type="InterPro" id="IPR027409">
    <property type="entry name" value="GroEL-like_apical_dom_sf"/>
</dbReference>
<dbReference type="SUPFAM" id="SSF52029">
    <property type="entry name" value="GroEL apical domain-like"/>
    <property type="match status" value="1"/>
</dbReference>
<evidence type="ECO:0000256" key="3">
    <source>
        <dbReference type="ARBA" id="ARBA00011381"/>
    </source>
</evidence>
<protein>
    <recommendedName>
        <fullName evidence="9">T-complex protein 1, delta subunit</fullName>
    </recommendedName>
</protein>
<dbReference type="InterPro" id="IPR027413">
    <property type="entry name" value="GROEL-like_equatorial_sf"/>
</dbReference>
<keyword evidence="8" id="KW-1185">Reference proteome</keyword>
<organism evidence="7 8">
    <name type="scientific">Vittaforma corneae (strain ATCC 50505)</name>
    <name type="common">Microsporidian parasite</name>
    <name type="synonym">Nosema corneum</name>
    <dbReference type="NCBI Taxonomy" id="993615"/>
    <lineage>
        <taxon>Eukaryota</taxon>
        <taxon>Fungi</taxon>
        <taxon>Fungi incertae sedis</taxon>
        <taxon>Microsporidia</taxon>
        <taxon>Nosematidae</taxon>
        <taxon>Vittaforma</taxon>
    </lineage>
</organism>
<dbReference type="AlphaFoldDB" id="L2GL92"/>
<evidence type="ECO:0000256" key="2">
    <source>
        <dbReference type="ARBA" id="ARBA00008020"/>
    </source>
</evidence>
<evidence type="ECO:0000256" key="4">
    <source>
        <dbReference type="ARBA" id="ARBA00022741"/>
    </source>
</evidence>
<dbReference type="InterPro" id="IPR002423">
    <property type="entry name" value="Cpn60/GroEL/TCP-1"/>
</dbReference>
<comment type="function">
    <text evidence="1">Molecular chaperone; assists the folding of proteins upon ATP hydrolysis.</text>
</comment>
<reference evidence="8" key="1">
    <citation type="submission" date="2011-05" db="EMBL/GenBank/DDBJ databases">
        <title>The genome sequence of Vittaforma corneae strain ATCC 50505.</title>
        <authorList>
            <consortium name="The Broad Institute Genome Sequencing Platform"/>
            <person name="Cuomo C."/>
            <person name="Didier E."/>
            <person name="Bowers L."/>
            <person name="Young S.K."/>
            <person name="Zeng Q."/>
            <person name="Gargeya S."/>
            <person name="Fitzgerald M."/>
            <person name="Haas B."/>
            <person name="Abouelleil A."/>
            <person name="Alvarado L."/>
            <person name="Arachchi H.M."/>
            <person name="Berlin A."/>
            <person name="Chapman S.B."/>
            <person name="Gearin G."/>
            <person name="Goldberg J."/>
            <person name="Griggs A."/>
            <person name="Gujja S."/>
            <person name="Hansen M."/>
            <person name="Heiman D."/>
            <person name="Howarth C."/>
            <person name="Larimer J."/>
            <person name="Lui A."/>
            <person name="MacDonald P.J.P."/>
            <person name="McCowen C."/>
            <person name="Montmayeur A."/>
            <person name="Murphy C."/>
            <person name="Neiman D."/>
            <person name="Pearson M."/>
            <person name="Priest M."/>
            <person name="Roberts A."/>
            <person name="Saif S."/>
            <person name="Shea T."/>
            <person name="Sisk P."/>
            <person name="Stolte C."/>
            <person name="Sykes S."/>
            <person name="Wortman J."/>
            <person name="Nusbaum C."/>
            <person name="Birren B."/>
        </authorList>
    </citation>
    <scope>NUCLEOTIDE SEQUENCE [LARGE SCALE GENOMIC DNA]</scope>
    <source>
        <strain evidence="8">ATCC 50505</strain>
    </source>
</reference>
<evidence type="ECO:0000313" key="8">
    <source>
        <dbReference type="Proteomes" id="UP000011082"/>
    </source>
</evidence>
<evidence type="ECO:0000256" key="1">
    <source>
        <dbReference type="ARBA" id="ARBA00002912"/>
    </source>
</evidence>
<dbReference type="RefSeq" id="XP_007604717.1">
    <property type="nucleotide sequence ID" value="XM_007604655.1"/>
</dbReference>
<comment type="subunit">
    <text evidence="3">Component of the T-complex protein 1 (TCP1) complex.</text>
</comment>
<evidence type="ECO:0000256" key="6">
    <source>
        <dbReference type="ARBA" id="ARBA00023186"/>
    </source>
</evidence>
<name>L2GL92_VITCO</name>
<dbReference type="InterPro" id="IPR017998">
    <property type="entry name" value="Chaperone_TCP-1"/>
</dbReference>
<keyword evidence="5" id="KW-0067">ATP-binding</keyword>
<dbReference type="InParanoid" id="L2GL92"/>
<evidence type="ECO:0000256" key="5">
    <source>
        <dbReference type="ARBA" id="ARBA00022840"/>
    </source>
</evidence>
<dbReference type="SUPFAM" id="SSF54849">
    <property type="entry name" value="GroEL-intermediate domain like"/>
    <property type="match status" value="1"/>
</dbReference>
<dbReference type="HOGENOM" id="CLU_008891_9_2_1"/>
<dbReference type="GO" id="GO:0140662">
    <property type="term" value="F:ATP-dependent protein folding chaperone"/>
    <property type="evidence" value="ECO:0007669"/>
    <property type="project" value="InterPro"/>
</dbReference>
<accession>L2GL92</accession>
<dbReference type="OrthoDB" id="10248520at2759"/>
<dbReference type="SUPFAM" id="SSF48592">
    <property type="entry name" value="GroEL equatorial domain-like"/>
    <property type="match status" value="1"/>
</dbReference>
<dbReference type="PANTHER" id="PTHR11353">
    <property type="entry name" value="CHAPERONIN"/>
    <property type="match status" value="1"/>
</dbReference>
<dbReference type="OMA" id="XLVELSK"/>
<comment type="similarity">
    <text evidence="2">Belongs to the TCP-1 chaperonin family.</text>
</comment>